<dbReference type="AlphaFoldDB" id="A0A835GDM9"/>
<dbReference type="PANTHER" id="PTHR37984">
    <property type="entry name" value="PROTEIN CBG26694"/>
    <property type="match status" value="1"/>
</dbReference>
<keyword evidence="5" id="KW-0255">Endonuclease</keyword>
<evidence type="ECO:0000313" key="10">
    <source>
        <dbReference type="Proteomes" id="UP000648187"/>
    </source>
</evidence>
<name>A0A835GDM9_SPOEX</name>
<evidence type="ECO:0000256" key="5">
    <source>
        <dbReference type="ARBA" id="ARBA00022759"/>
    </source>
</evidence>
<dbReference type="FunFam" id="1.10.340.70:FF:000001">
    <property type="entry name" value="Retrovirus-related Pol polyprotein from transposon gypsy-like Protein"/>
    <property type="match status" value="1"/>
</dbReference>
<dbReference type="InterPro" id="IPR021109">
    <property type="entry name" value="Peptidase_aspartic_dom_sf"/>
</dbReference>
<dbReference type="PANTHER" id="PTHR37984:SF5">
    <property type="entry name" value="PROTEIN NYNRIN-LIKE"/>
    <property type="match status" value="1"/>
</dbReference>
<keyword evidence="7" id="KW-0695">RNA-directed DNA polymerase</keyword>
<dbReference type="InterPro" id="IPR012337">
    <property type="entry name" value="RNaseH-like_sf"/>
</dbReference>
<dbReference type="PROSITE" id="PS00141">
    <property type="entry name" value="ASP_PROTEASE"/>
    <property type="match status" value="1"/>
</dbReference>
<dbReference type="GO" id="GO:0015074">
    <property type="term" value="P:DNA integration"/>
    <property type="evidence" value="ECO:0007669"/>
    <property type="project" value="InterPro"/>
</dbReference>
<dbReference type="Pfam" id="PF03732">
    <property type="entry name" value="Retrotrans_gag"/>
    <property type="match status" value="1"/>
</dbReference>
<dbReference type="Pfam" id="PF00665">
    <property type="entry name" value="rve"/>
    <property type="match status" value="1"/>
</dbReference>
<dbReference type="EC" id="2.7.7.49" evidence="1"/>
<accession>A0A835GDM9</accession>
<dbReference type="Gene3D" id="3.30.420.10">
    <property type="entry name" value="Ribonuclease H-like superfamily/Ribonuclease H"/>
    <property type="match status" value="1"/>
</dbReference>
<dbReference type="GO" id="GO:0006508">
    <property type="term" value="P:proteolysis"/>
    <property type="evidence" value="ECO:0007669"/>
    <property type="project" value="InterPro"/>
</dbReference>
<dbReference type="InterPro" id="IPR001584">
    <property type="entry name" value="Integrase_cat-core"/>
</dbReference>
<keyword evidence="3" id="KW-0548">Nucleotidyltransferase</keyword>
<comment type="caution">
    <text evidence="9">The sequence shown here is derived from an EMBL/GenBank/DDBJ whole genome shotgun (WGS) entry which is preliminary data.</text>
</comment>
<gene>
    <name evidence="9" type="ORF">HW555_008803</name>
</gene>
<sequence>YILESPLDARQDLKGCLEVLTKIQLNLETSDPSVASLLRTQNMLNHLHNRVERITRSDDIKKEYDDIVSSYKNFSQKLSTLLAKKPSTSTSLNVPSAGFAKDSASTVPEPQNVISVSCDRTSSDLSKLKFTGKTCVRSFIQRVDEFILARNIPQQKVLSFASEIFQDDALHWYRAVKDKVSSWPELARLLKEDFSQADYDYRLISEIRSRTQGERENITIYLAVMNGMFSRLSTPPSEVDQLEILLHNIRPCYASTLAAAPQISTIDTLRSLCRNYETFQTRLSQFQEPPKVTSDTLAPEFAYTKDVHKYINKPNNNNHNKYNNSNNSNNYSNNKYIHAVNVAKKEPYCPRCRNNTHHIRQCKAPRDIVCFKVATILLSKPLNDSRPYVNIKINNIDAVGLLDSGAAVSILGNNSHLQLTDCTLNQDNHTKMIAAGEFDWKEVVPSEFRESIIAENHSEPTGGHLGIFKTYRRLSLNYYWPNMHQDVVKFVGSCSVCLSYKAQNHTTLGEMGRPKQCSRPFQMISIDFVGPLPTSRKQNSYILVVTCCFSKYCHIFPVRRATADIVIKILEDSIFLVHGVPQTIFLDNGTQFISSSTDALFKKYKIPNVFFTPKYTPQVNTVERYNKTIVTSLSTFVGNDHRSWDTSIPKVQFAINNSVNEATGYTPSFLVYGRELVLCGSHYTDNDLGDEVLFLPRDLYAENLGCLRSVFNDVQASLWHAHEKNTAHYNLRRKPAEFNVGDIVYKRAFVLSNRDKYFCKKLAPKFIKCRIIEKRSPLVYVLEDMTGKNIGVWHIKDLKNIKCQ</sequence>
<evidence type="ECO:0000256" key="7">
    <source>
        <dbReference type="ARBA" id="ARBA00022918"/>
    </source>
</evidence>
<dbReference type="InterPro" id="IPR036397">
    <property type="entry name" value="RNaseH_sf"/>
</dbReference>
<dbReference type="Gene3D" id="1.10.340.70">
    <property type="match status" value="1"/>
</dbReference>
<keyword evidence="4" id="KW-0540">Nuclease</keyword>
<feature type="domain" description="Integrase catalytic" evidence="8">
    <location>
        <begin position="516"/>
        <end position="675"/>
    </location>
</feature>
<dbReference type="InterPro" id="IPR050951">
    <property type="entry name" value="Retrovirus_Pol_polyprotein"/>
</dbReference>
<dbReference type="GO" id="GO:0003964">
    <property type="term" value="F:RNA-directed DNA polymerase activity"/>
    <property type="evidence" value="ECO:0007669"/>
    <property type="project" value="UniProtKB-KW"/>
</dbReference>
<feature type="non-terminal residue" evidence="9">
    <location>
        <position position="804"/>
    </location>
</feature>
<dbReference type="InterPro" id="IPR041588">
    <property type="entry name" value="Integrase_H2C2"/>
</dbReference>
<evidence type="ECO:0000256" key="1">
    <source>
        <dbReference type="ARBA" id="ARBA00012493"/>
    </source>
</evidence>
<reference evidence="9" key="1">
    <citation type="submission" date="2020-08" db="EMBL/GenBank/DDBJ databases">
        <title>Spodoptera exigua strain:BAW_Kor-Di-RS1 Genome sequencing and assembly.</title>
        <authorList>
            <person name="Kim J."/>
            <person name="Nam H.Y."/>
            <person name="Kwon M."/>
            <person name="Choi J.H."/>
            <person name="Cho S.R."/>
            <person name="Kim G.-H."/>
        </authorList>
    </citation>
    <scope>NUCLEOTIDE SEQUENCE</scope>
    <source>
        <strain evidence="9">BAW_Kor-Di-RS1</strain>
        <tissue evidence="9">Whole-body</tissue>
    </source>
</reference>
<proteinExistence type="predicted"/>
<evidence type="ECO:0000313" key="9">
    <source>
        <dbReference type="EMBL" id="KAF9412800.1"/>
    </source>
</evidence>
<evidence type="ECO:0000256" key="4">
    <source>
        <dbReference type="ARBA" id="ARBA00022722"/>
    </source>
</evidence>
<dbReference type="SUPFAM" id="SSF53098">
    <property type="entry name" value="Ribonuclease H-like"/>
    <property type="match status" value="1"/>
</dbReference>
<dbReference type="Proteomes" id="UP000648187">
    <property type="component" value="Unassembled WGS sequence"/>
</dbReference>
<dbReference type="GO" id="GO:0004519">
    <property type="term" value="F:endonuclease activity"/>
    <property type="evidence" value="ECO:0007669"/>
    <property type="project" value="UniProtKB-KW"/>
</dbReference>
<evidence type="ECO:0000256" key="6">
    <source>
        <dbReference type="ARBA" id="ARBA00022801"/>
    </source>
</evidence>
<dbReference type="Pfam" id="PF17921">
    <property type="entry name" value="Integrase_H2C2"/>
    <property type="match status" value="1"/>
</dbReference>
<protein>
    <recommendedName>
        <fullName evidence="1">RNA-directed DNA polymerase</fullName>
        <ecNumber evidence="1">2.7.7.49</ecNumber>
    </recommendedName>
</protein>
<evidence type="ECO:0000256" key="2">
    <source>
        <dbReference type="ARBA" id="ARBA00022679"/>
    </source>
</evidence>
<dbReference type="InterPro" id="IPR005162">
    <property type="entry name" value="Retrotrans_gag_dom"/>
</dbReference>
<evidence type="ECO:0000259" key="8">
    <source>
        <dbReference type="PROSITE" id="PS50994"/>
    </source>
</evidence>
<dbReference type="PROSITE" id="PS50994">
    <property type="entry name" value="INTEGRASE"/>
    <property type="match status" value="1"/>
</dbReference>
<keyword evidence="10" id="KW-1185">Reference proteome</keyword>
<dbReference type="GO" id="GO:0003676">
    <property type="term" value="F:nucleic acid binding"/>
    <property type="evidence" value="ECO:0007669"/>
    <property type="project" value="InterPro"/>
</dbReference>
<dbReference type="EMBL" id="JACKWZ010000178">
    <property type="protein sequence ID" value="KAF9412800.1"/>
    <property type="molecule type" value="Genomic_DNA"/>
</dbReference>
<dbReference type="GO" id="GO:0004190">
    <property type="term" value="F:aspartic-type endopeptidase activity"/>
    <property type="evidence" value="ECO:0007669"/>
    <property type="project" value="InterPro"/>
</dbReference>
<dbReference type="InterPro" id="IPR001969">
    <property type="entry name" value="Aspartic_peptidase_AS"/>
</dbReference>
<evidence type="ECO:0000256" key="3">
    <source>
        <dbReference type="ARBA" id="ARBA00022695"/>
    </source>
</evidence>
<organism evidence="9 10">
    <name type="scientific">Spodoptera exigua</name>
    <name type="common">Beet armyworm</name>
    <name type="synonym">Noctua fulgens</name>
    <dbReference type="NCBI Taxonomy" id="7107"/>
    <lineage>
        <taxon>Eukaryota</taxon>
        <taxon>Metazoa</taxon>
        <taxon>Ecdysozoa</taxon>
        <taxon>Arthropoda</taxon>
        <taxon>Hexapoda</taxon>
        <taxon>Insecta</taxon>
        <taxon>Pterygota</taxon>
        <taxon>Neoptera</taxon>
        <taxon>Endopterygota</taxon>
        <taxon>Lepidoptera</taxon>
        <taxon>Glossata</taxon>
        <taxon>Ditrysia</taxon>
        <taxon>Noctuoidea</taxon>
        <taxon>Noctuidae</taxon>
        <taxon>Amphipyrinae</taxon>
        <taxon>Spodoptera</taxon>
    </lineage>
</organism>
<keyword evidence="6" id="KW-0378">Hydrolase</keyword>
<keyword evidence="2" id="KW-0808">Transferase</keyword>
<dbReference type="SUPFAM" id="SSF50630">
    <property type="entry name" value="Acid proteases"/>
    <property type="match status" value="1"/>
</dbReference>